<gene>
    <name evidence="1" type="ORF">APZ42_013770</name>
</gene>
<comment type="caution">
    <text evidence="1">The sequence shown here is derived from an EMBL/GenBank/DDBJ whole genome shotgun (WGS) entry which is preliminary data.</text>
</comment>
<dbReference type="OrthoDB" id="6613714at2759"/>
<dbReference type="Proteomes" id="UP000076858">
    <property type="component" value="Unassembled WGS sequence"/>
</dbReference>
<sequence length="186" mass="21380">MVRTCAAPGCRTGYPLKKVQVETELQNSSQTASTSDNVIFYIGGYMVNKIQKRSKCMTCIDSVKGGLESLPKDFAAQDLTELKSKGYLKFASLNLFMLLKVVEKEIQKKIYIGQIFRPNSFTDIITSLVEHQLPQISCQDHMQVFMTNIIMDFMYTRMKCIAKEKRLKITEDKRVKEKSTRKEKKL</sequence>
<organism evidence="1 2">
    <name type="scientific">Daphnia magna</name>
    <dbReference type="NCBI Taxonomy" id="35525"/>
    <lineage>
        <taxon>Eukaryota</taxon>
        <taxon>Metazoa</taxon>
        <taxon>Ecdysozoa</taxon>
        <taxon>Arthropoda</taxon>
        <taxon>Crustacea</taxon>
        <taxon>Branchiopoda</taxon>
        <taxon>Diplostraca</taxon>
        <taxon>Cladocera</taxon>
        <taxon>Anomopoda</taxon>
        <taxon>Daphniidae</taxon>
        <taxon>Daphnia</taxon>
    </lineage>
</organism>
<protein>
    <submittedName>
        <fullName evidence="1">Uncharacterized protein</fullName>
    </submittedName>
</protein>
<evidence type="ECO:0000313" key="1">
    <source>
        <dbReference type="EMBL" id="KZS19710.1"/>
    </source>
</evidence>
<evidence type="ECO:0000313" key="2">
    <source>
        <dbReference type="Proteomes" id="UP000076858"/>
    </source>
</evidence>
<accession>A0A162QI91</accession>
<name>A0A162QI91_9CRUS</name>
<proteinExistence type="predicted"/>
<dbReference type="EMBL" id="LRGB01000329">
    <property type="protein sequence ID" value="KZS19710.1"/>
    <property type="molecule type" value="Genomic_DNA"/>
</dbReference>
<keyword evidence="2" id="KW-1185">Reference proteome</keyword>
<reference evidence="1 2" key="1">
    <citation type="submission" date="2016-03" db="EMBL/GenBank/DDBJ databases">
        <title>EvidentialGene: Evidence-directed Construction of Genes on Genomes.</title>
        <authorList>
            <person name="Gilbert D.G."/>
            <person name="Choi J.-H."/>
            <person name="Mockaitis K."/>
            <person name="Colbourne J."/>
            <person name="Pfrender M."/>
        </authorList>
    </citation>
    <scope>NUCLEOTIDE SEQUENCE [LARGE SCALE GENOMIC DNA]</scope>
    <source>
        <strain evidence="1 2">Xinb3</strain>
        <tissue evidence="1">Complete organism</tissue>
    </source>
</reference>
<dbReference type="AlphaFoldDB" id="A0A162QI91"/>